<evidence type="ECO:0000256" key="2">
    <source>
        <dbReference type="ARBA" id="ARBA00022679"/>
    </source>
</evidence>
<keyword evidence="2" id="KW-0808">Transferase</keyword>
<gene>
    <name evidence="3" type="ORF">METZ01_LOCUS307841</name>
</gene>
<dbReference type="PANTHER" id="PTHR30160">
    <property type="entry name" value="TETRAACYLDISACCHARIDE 4'-KINASE-RELATED"/>
    <property type="match status" value="1"/>
</dbReference>
<dbReference type="Gene3D" id="3.40.50.2000">
    <property type="entry name" value="Glycogen Phosphorylase B"/>
    <property type="match status" value="1"/>
</dbReference>
<proteinExistence type="predicted"/>
<dbReference type="AlphaFoldDB" id="A0A382N475"/>
<organism evidence="3">
    <name type="scientific">marine metagenome</name>
    <dbReference type="NCBI Taxonomy" id="408172"/>
    <lineage>
        <taxon>unclassified sequences</taxon>
        <taxon>metagenomes</taxon>
        <taxon>ecological metagenomes</taxon>
    </lineage>
</organism>
<keyword evidence="1" id="KW-0328">Glycosyltransferase</keyword>
<evidence type="ECO:0008006" key="4">
    <source>
        <dbReference type="Google" id="ProtNLM"/>
    </source>
</evidence>
<dbReference type="CDD" id="cd03789">
    <property type="entry name" value="GT9_LPS_heptosyltransferase"/>
    <property type="match status" value="1"/>
</dbReference>
<dbReference type="GO" id="GO:0005829">
    <property type="term" value="C:cytosol"/>
    <property type="evidence" value="ECO:0007669"/>
    <property type="project" value="TreeGrafter"/>
</dbReference>
<protein>
    <recommendedName>
        <fullName evidence="4">Lipopolysaccharide heptosyltransferase I</fullName>
    </recommendedName>
</protein>
<dbReference type="EMBL" id="UINC01097353">
    <property type="protein sequence ID" value="SVC54987.1"/>
    <property type="molecule type" value="Genomic_DNA"/>
</dbReference>
<feature type="non-terminal residue" evidence="3">
    <location>
        <position position="203"/>
    </location>
</feature>
<dbReference type="SUPFAM" id="SSF53756">
    <property type="entry name" value="UDP-Glycosyltransferase/glycogen phosphorylase"/>
    <property type="match status" value="1"/>
</dbReference>
<evidence type="ECO:0000313" key="3">
    <source>
        <dbReference type="EMBL" id="SVC54987.1"/>
    </source>
</evidence>
<dbReference type="InterPro" id="IPR002201">
    <property type="entry name" value="Glyco_trans_9"/>
</dbReference>
<dbReference type="Pfam" id="PF01075">
    <property type="entry name" value="Glyco_transf_9"/>
    <property type="match status" value="1"/>
</dbReference>
<name>A0A382N475_9ZZZZ</name>
<dbReference type="GO" id="GO:0008713">
    <property type="term" value="F:ADP-heptose-lipopolysaccharide heptosyltransferase activity"/>
    <property type="evidence" value="ECO:0007669"/>
    <property type="project" value="TreeGrafter"/>
</dbReference>
<accession>A0A382N475</accession>
<evidence type="ECO:0000256" key="1">
    <source>
        <dbReference type="ARBA" id="ARBA00022676"/>
    </source>
</evidence>
<dbReference type="PANTHER" id="PTHR30160:SF1">
    <property type="entry name" value="LIPOPOLYSACCHARIDE 1,2-N-ACETYLGLUCOSAMINETRANSFERASE-RELATED"/>
    <property type="match status" value="1"/>
</dbReference>
<dbReference type="GO" id="GO:0009244">
    <property type="term" value="P:lipopolysaccharide core region biosynthetic process"/>
    <property type="evidence" value="ECO:0007669"/>
    <property type="project" value="TreeGrafter"/>
</dbReference>
<dbReference type="InterPro" id="IPR051199">
    <property type="entry name" value="LPS_LOS_Heptosyltrfase"/>
</dbReference>
<sequence length="203" mass="22402">MRILIVRLSSLGDVVHTIPVVAALRRSLPEARIDWLVDSRHSELVGLVPIVDHRIVVPTDRGVSWFPRLVRELRAPSYDVAIDLQGLMKSAALARSSGANRVIGFESRHLRERSARWLYTETPTVGSSTHVIRKNLALVSGLNVDTQALEFPILNIKSNTVGLTRAALGGDVTQPFVLLNPGSAWESKCWAPARFGKLAQSLW</sequence>
<reference evidence="3" key="1">
    <citation type="submission" date="2018-05" db="EMBL/GenBank/DDBJ databases">
        <authorList>
            <person name="Lanie J.A."/>
            <person name="Ng W.-L."/>
            <person name="Kazmierczak K.M."/>
            <person name="Andrzejewski T.M."/>
            <person name="Davidsen T.M."/>
            <person name="Wayne K.J."/>
            <person name="Tettelin H."/>
            <person name="Glass J.I."/>
            <person name="Rusch D."/>
            <person name="Podicherti R."/>
            <person name="Tsui H.-C.T."/>
            <person name="Winkler M.E."/>
        </authorList>
    </citation>
    <scope>NUCLEOTIDE SEQUENCE</scope>
</reference>